<organism evidence="2 3">
    <name type="scientific">Caerostris extrusa</name>
    <name type="common">Bark spider</name>
    <name type="synonym">Caerostris bankana</name>
    <dbReference type="NCBI Taxonomy" id="172846"/>
    <lineage>
        <taxon>Eukaryota</taxon>
        <taxon>Metazoa</taxon>
        <taxon>Ecdysozoa</taxon>
        <taxon>Arthropoda</taxon>
        <taxon>Chelicerata</taxon>
        <taxon>Arachnida</taxon>
        <taxon>Araneae</taxon>
        <taxon>Araneomorphae</taxon>
        <taxon>Entelegynae</taxon>
        <taxon>Araneoidea</taxon>
        <taxon>Araneidae</taxon>
        <taxon>Caerostris</taxon>
    </lineage>
</organism>
<dbReference type="AlphaFoldDB" id="A0AAV4QJC9"/>
<keyword evidence="3" id="KW-1185">Reference proteome</keyword>
<proteinExistence type="predicted"/>
<comment type="caution">
    <text evidence="2">The sequence shown here is derived from an EMBL/GenBank/DDBJ whole genome shotgun (WGS) entry which is preliminary data.</text>
</comment>
<evidence type="ECO:0000313" key="3">
    <source>
        <dbReference type="Proteomes" id="UP001054945"/>
    </source>
</evidence>
<evidence type="ECO:0000313" key="2">
    <source>
        <dbReference type="EMBL" id="GIY10163.1"/>
    </source>
</evidence>
<protein>
    <submittedName>
        <fullName evidence="2">Uncharacterized protein</fullName>
    </submittedName>
</protein>
<feature type="coiled-coil region" evidence="1">
    <location>
        <begin position="22"/>
        <end position="49"/>
    </location>
</feature>
<keyword evidence="1" id="KW-0175">Coiled coil</keyword>
<reference evidence="2 3" key="1">
    <citation type="submission" date="2021-06" db="EMBL/GenBank/DDBJ databases">
        <title>Caerostris extrusa draft genome.</title>
        <authorList>
            <person name="Kono N."/>
            <person name="Arakawa K."/>
        </authorList>
    </citation>
    <scope>NUCLEOTIDE SEQUENCE [LARGE SCALE GENOMIC DNA]</scope>
</reference>
<dbReference type="Proteomes" id="UP001054945">
    <property type="component" value="Unassembled WGS sequence"/>
</dbReference>
<name>A0AAV4QJC9_CAEEX</name>
<sequence>MNIPIAQFFPPRTAHLVLINDKKKEKKKLKVKKKRKERWQRNLAELEKEETIQHLSIVFGTPTTSECK</sequence>
<dbReference type="EMBL" id="BPLR01006483">
    <property type="protein sequence ID" value="GIY10163.1"/>
    <property type="molecule type" value="Genomic_DNA"/>
</dbReference>
<accession>A0AAV4QJC9</accession>
<gene>
    <name evidence="2" type="ORF">CEXT_713301</name>
</gene>
<evidence type="ECO:0000256" key="1">
    <source>
        <dbReference type="SAM" id="Coils"/>
    </source>
</evidence>